<evidence type="ECO:0000256" key="9">
    <source>
        <dbReference type="ARBA" id="ARBA00069061"/>
    </source>
</evidence>
<dbReference type="Proteomes" id="UP001174909">
    <property type="component" value="Unassembled WGS sequence"/>
</dbReference>
<keyword evidence="6" id="KW-0445">Lipid transport</keyword>
<dbReference type="PANTHER" id="PTHR19308:SF8">
    <property type="entry name" value="STAR-RELATED LIPID TRANSFER PROTEIN 7, MITOCHONDRIAL"/>
    <property type="match status" value="1"/>
</dbReference>
<evidence type="ECO:0000256" key="1">
    <source>
        <dbReference type="ARBA" id="ARBA00004496"/>
    </source>
</evidence>
<dbReference type="InterPro" id="IPR023393">
    <property type="entry name" value="START-like_dom_sf"/>
</dbReference>
<evidence type="ECO:0000313" key="14">
    <source>
        <dbReference type="Proteomes" id="UP001174909"/>
    </source>
</evidence>
<organism evidence="13 14">
    <name type="scientific">Geodia barretti</name>
    <name type="common">Barrett's horny sponge</name>
    <dbReference type="NCBI Taxonomy" id="519541"/>
    <lineage>
        <taxon>Eukaryota</taxon>
        <taxon>Metazoa</taxon>
        <taxon>Porifera</taxon>
        <taxon>Demospongiae</taxon>
        <taxon>Heteroscleromorpha</taxon>
        <taxon>Tetractinellida</taxon>
        <taxon>Astrophorina</taxon>
        <taxon>Geodiidae</taxon>
        <taxon>Geodia</taxon>
    </lineage>
</organism>
<keyword evidence="5" id="KW-0007">Acetylation</keyword>
<evidence type="ECO:0000256" key="3">
    <source>
        <dbReference type="ARBA" id="ARBA00022490"/>
    </source>
</evidence>
<comment type="subunit">
    <text evidence="8">Interacts with ACOT13/THEM2.</text>
</comment>
<dbReference type="GO" id="GO:0008289">
    <property type="term" value="F:lipid binding"/>
    <property type="evidence" value="ECO:0007669"/>
    <property type="project" value="UniProtKB-KW"/>
</dbReference>
<keyword evidence="2" id="KW-0813">Transport</keyword>
<keyword evidence="14" id="KW-1185">Reference proteome</keyword>
<evidence type="ECO:0000256" key="6">
    <source>
        <dbReference type="ARBA" id="ARBA00023055"/>
    </source>
</evidence>
<evidence type="ECO:0000256" key="8">
    <source>
        <dbReference type="ARBA" id="ARBA00063535"/>
    </source>
</evidence>
<evidence type="ECO:0000259" key="12">
    <source>
        <dbReference type="PROSITE" id="PS50848"/>
    </source>
</evidence>
<dbReference type="PROSITE" id="PS50848">
    <property type="entry name" value="START"/>
    <property type="match status" value="1"/>
</dbReference>
<evidence type="ECO:0000313" key="13">
    <source>
        <dbReference type="EMBL" id="CAI8002611.1"/>
    </source>
</evidence>
<reference evidence="13" key="1">
    <citation type="submission" date="2023-03" db="EMBL/GenBank/DDBJ databases">
        <authorList>
            <person name="Steffen K."/>
            <person name="Cardenas P."/>
        </authorList>
    </citation>
    <scope>NUCLEOTIDE SEQUENCE</scope>
</reference>
<dbReference type="GO" id="GO:0005829">
    <property type="term" value="C:cytosol"/>
    <property type="evidence" value="ECO:0007669"/>
    <property type="project" value="UniProtKB-ARBA"/>
</dbReference>
<evidence type="ECO:0000256" key="10">
    <source>
        <dbReference type="ARBA" id="ARBA00077188"/>
    </source>
</evidence>
<dbReference type="SMART" id="SM00234">
    <property type="entry name" value="START"/>
    <property type="match status" value="1"/>
</dbReference>
<comment type="caution">
    <text evidence="13">The sequence shown here is derived from an EMBL/GenBank/DDBJ whole genome shotgun (WGS) entry which is preliminary data.</text>
</comment>
<name>A0AA35R399_GEOBA</name>
<proteinExistence type="predicted"/>
<evidence type="ECO:0000256" key="11">
    <source>
        <dbReference type="ARBA" id="ARBA00079049"/>
    </source>
</evidence>
<evidence type="ECO:0000256" key="5">
    <source>
        <dbReference type="ARBA" id="ARBA00022990"/>
    </source>
</evidence>
<dbReference type="PANTHER" id="PTHR19308">
    <property type="entry name" value="PHOSPHATIDYLCHOLINE TRANSFER PROTEIN"/>
    <property type="match status" value="1"/>
</dbReference>
<gene>
    <name evidence="13" type="ORF">GBAR_LOCUS3427</name>
</gene>
<dbReference type="AlphaFoldDB" id="A0AA35R399"/>
<protein>
    <recommendedName>
        <fullName evidence="9">Phosphatidylcholine transfer protein</fullName>
    </recommendedName>
    <alternativeName>
        <fullName evidence="11">START domain-containing protein 2</fullName>
    </alternativeName>
    <alternativeName>
        <fullName evidence="10">StAR-related lipid transfer protein 2</fullName>
    </alternativeName>
</protein>
<feature type="domain" description="START" evidence="12">
    <location>
        <begin position="68"/>
        <end position="255"/>
    </location>
</feature>
<sequence>MAEQVLTRACLPHKNLYSHTKLIKSNLHVRFRNAPTRTEINIQTQVSSISHMYVKSIALYFLPDIYLQQSGWERFAEAESCTVYRKPHQSGLFMYKVIGRFTDISVKEFLDVQVDHACRKEWDSYVQKLETVEVDPETGTEVVHWVMKFPFPMSSREYLYVRRMWINKNVAVLINRSVNHPAMPVSRKSVRVQDYVSHTVMHPHTTSDEDGFEYEVTYFDNPQTNLPSSCVNWVATAAMPEFLTKVHTAACQRKRKHSGLSALQIM</sequence>
<keyword evidence="7" id="KW-0446">Lipid-binding</keyword>
<accession>A0AA35R399</accession>
<dbReference type="Gene3D" id="3.30.530.20">
    <property type="match status" value="1"/>
</dbReference>
<evidence type="ECO:0000256" key="2">
    <source>
        <dbReference type="ARBA" id="ARBA00022448"/>
    </source>
</evidence>
<dbReference type="SUPFAM" id="SSF55961">
    <property type="entry name" value="Bet v1-like"/>
    <property type="match status" value="1"/>
</dbReference>
<dbReference type="FunFam" id="3.30.530.20:FF:000017">
    <property type="entry name" value="Phosphatidylcholine transfer protein, putative"/>
    <property type="match status" value="1"/>
</dbReference>
<dbReference type="EMBL" id="CASHTH010000486">
    <property type="protein sequence ID" value="CAI8002611.1"/>
    <property type="molecule type" value="Genomic_DNA"/>
</dbReference>
<keyword evidence="3" id="KW-0963">Cytoplasm</keyword>
<dbReference type="Pfam" id="PF01852">
    <property type="entry name" value="START"/>
    <property type="match status" value="1"/>
</dbReference>
<dbReference type="InterPro" id="IPR051213">
    <property type="entry name" value="START_lipid_transfer"/>
</dbReference>
<evidence type="ECO:0000256" key="7">
    <source>
        <dbReference type="ARBA" id="ARBA00023121"/>
    </source>
</evidence>
<dbReference type="GO" id="GO:0006869">
    <property type="term" value="P:lipid transport"/>
    <property type="evidence" value="ECO:0007669"/>
    <property type="project" value="UniProtKB-KW"/>
</dbReference>
<evidence type="ECO:0000256" key="4">
    <source>
        <dbReference type="ARBA" id="ARBA00022553"/>
    </source>
</evidence>
<keyword evidence="4" id="KW-0597">Phosphoprotein</keyword>
<dbReference type="InterPro" id="IPR002913">
    <property type="entry name" value="START_lipid-bd_dom"/>
</dbReference>
<comment type="subcellular location">
    <subcellularLocation>
        <location evidence="1">Cytoplasm</location>
    </subcellularLocation>
</comment>